<gene>
    <name evidence="1" type="ORF">CU320_02515</name>
</gene>
<evidence type="ECO:0000313" key="1">
    <source>
        <dbReference type="EMBL" id="PJI34225.1"/>
    </source>
</evidence>
<sequence>MPRNNYLPALEQVYEFLKERPGFKEKSEFDKSVEYFRTLHEGEPQEFRVQAFHNISGKFGNKEILSITSAPKFTDRNSFLNWVDMHINN</sequence>
<dbReference type="EMBL" id="PGOZ01000001">
    <property type="protein sequence ID" value="PJI34225.1"/>
    <property type="molecule type" value="Genomic_DNA"/>
</dbReference>
<protein>
    <submittedName>
        <fullName evidence="1">Uncharacterized protein</fullName>
    </submittedName>
</protein>
<comment type="caution">
    <text evidence="1">The sequence shown here is derived from an EMBL/GenBank/DDBJ whole genome shotgun (WGS) entry which is preliminary data.</text>
</comment>
<dbReference type="RefSeq" id="WP_100357158.1">
    <property type="nucleotide sequence ID" value="NZ_JALHBG010000001.1"/>
</dbReference>
<name>A0A2H9UR96_9GAMM</name>
<accession>A0A2H9UR96</accession>
<organism evidence="1 2">
    <name type="scientific">Acinetobacter pseudolwoffii</name>
    <dbReference type="NCBI Taxonomy" id="2053287"/>
    <lineage>
        <taxon>Bacteria</taxon>
        <taxon>Pseudomonadati</taxon>
        <taxon>Pseudomonadota</taxon>
        <taxon>Gammaproteobacteria</taxon>
        <taxon>Moraxellales</taxon>
        <taxon>Moraxellaceae</taxon>
        <taxon>Acinetobacter</taxon>
    </lineage>
</organism>
<evidence type="ECO:0000313" key="2">
    <source>
        <dbReference type="Proteomes" id="UP000242351"/>
    </source>
</evidence>
<proteinExistence type="predicted"/>
<dbReference type="Proteomes" id="UP000242351">
    <property type="component" value="Unassembled WGS sequence"/>
</dbReference>
<dbReference type="AlphaFoldDB" id="A0A2H9UR96"/>
<reference evidence="1 2" key="2">
    <citation type="submission" date="2017-12" db="EMBL/GenBank/DDBJ databases">
        <title>Revising the taxonomy of the Acinetobacter lwoffii group: the description of Acinetobacter pseudolwoffii sp. nov. and emended description of Acinetobacter lwoffii.</title>
        <authorList>
            <person name="Nemec A."/>
        </authorList>
    </citation>
    <scope>NUCLEOTIDE SEQUENCE [LARGE SCALE GENOMIC DNA]</scope>
    <source>
        <strain evidence="1 2">ANC 5347</strain>
    </source>
</reference>
<reference evidence="1 2" key="1">
    <citation type="submission" date="2017-11" db="EMBL/GenBank/DDBJ databases">
        <authorList>
            <person name="Han C.G."/>
        </authorList>
    </citation>
    <scope>NUCLEOTIDE SEQUENCE [LARGE SCALE GENOMIC DNA]</scope>
    <source>
        <strain evidence="1 2">ANC 5347</strain>
    </source>
</reference>